<evidence type="ECO:0000313" key="1">
    <source>
        <dbReference type="EMBL" id="EUB61312.1"/>
    </source>
</evidence>
<dbReference type="Proteomes" id="UP000019149">
    <property type="component" value="Unassembled WGS sequence"/>
</dbReference>
<name>W6USG7_ECHGR</name>
<keyword evidence="2" id="KW-1185">Reference proteome</keyword>
<organism evidence="1 2">
    <name type="scientific">Echinococcus granulosus</name>
    <name type="common">Hydatid tapeworm</name>
    <dbReference type="NCBI Taxonomy" id="6210"/>
    <lineage>
        <taxon>Eukaryota</taxon>
        <taxon>Metazoa</taxon>
        <taxon>Spiralia</taxon>
        <taxon>Lophotrochozoa</taxon>
        <taxon>Platyhelminthes</taxon>
        <taxon>Cestoda</taxon>
        <taxon>Eucestoda</taxon>
        <taxon>Cyclophyllidea</taxon>
        <taxon>Taeniidae</taxon>
        <taxon>Echinococcus</taxon>
        <taxon>Echinococcus granulosus group</taxon>
    </lineage>
</organism>
<dbReference type="CTD" id="36339513"/>
<reference evidence="1 2" key="1">
    <citation type="journal article" date="2013" name="Nat. Genet.">
        <title>The genome of the hydatid tapeworm Echinococcus granulosus.</title>
        <authorList>
            <person name="Zheng H."/>
            <person name="Zhang W."/>
            <person name="Zhang L."/>
            <person name="Zhang Z."/>
            <person name="Li J."/>
            <person name="Lu G."/>
            <person name="Zhu Y."/>
            <person name="Wang Y."/>
            <person name="Huang Y."/>
            <person name="Liu J."/>
            <person name="Kang H."/>
            <person name="Chen J."/>
            <person name="Wang L."/>
            <person name="Chen A."/>
            <person name="Yu S."/>
            <person name="Gao Z."/>
            <person name="Jin L."/>
            <person name="Gu W."/>
            <person name="Wang Z."/>
            <person name="Zhao L."/>
            <person name="Shi B."/>
            <person name="Wen H."/>
            <person name="Lin R."/>
            <person name="Jones M.K."/>
            <person name="Brejova B."/>
            <person name="Vinar T."/>
            <person name="Zhao G."/>
            <person name="McManus D.P."/>
            <person name="Chen Z."/>
            <person name="Zhou Y."/>
            <person name="Wang S."/>
        </authorList>
    </citation>
    <scope>NUCLEOTIDE SEQUENCE [LARGE SCALE GENOMIC DNA]</scope>
</reference>
<dbReference type="KEGG" id="egl:EGR_03798"/>
<accession>W6USG7</accession>
<protein>
    <submittedName>
        <fullName evidence="1">Uncharacterized protein</fullName>
    </submittedName>
</protein>
<proteinExistence type="predicted"/>
<sequence>MPRRKSLQNQTKELEKYLLNCILVTSLVNKVSKWSTGEFLLHAKSGKEETEDSHSPLLSVNALPAEPIHFRTRHKQMASTFGIAEIHS</sequence>
<evidence type="ECO:0000313" key="2">
    <source>
        <dbReference type="Proteomes" id="UP000019149"/>
    </source>
</evidence>
<dbReference type="GeneID" id="36339513"/>
<comment type="caution">
    <text evidence="1">The sequence shown here is derived from an EMBL/GenBank/DDBJ whole genome shotgun (WGS) entry which is preliminary data.</text>
</comment>
<dbReference type="AlphaFoldDB" id="W6USG7"/>
<gene>
    <name evidence="1" type="ORF">EGR_03798</name>
</gene>
<dbReference type="RefSeq" id="XP_024352508.1">
    <property type="nucleotide sequence ID" value="XM_024493047.1"/>
</dbReference>
<dbReference type="EMBL" id="APAU02000021">
    <property type="protein sequence ID" value="EUB61312.1"/>
    <property type="molecule type" value="Genomic_DNA"/>
</dbReference>